<feature type="transmembrane region" description="Helical" evidence="2">
    <location>
        <begin position="88"/>
        <end position="106"/>
    </location>
</feature>
<dbReference type="Proteomes" id="UP000249915">
    <property type="component" value="Unassembled WGS sequence"/>
</dbReference>
<keyword evidence="4" id="KW-1185">Reference proteome</keyword>
<feature type="transmembrane region" description="Helical" evidence="2">
    <location>
        <begin position="112"/>
        <end position="136"/>
    </location>
</feature>
<dbReference type="EMBL" id="MASW01000001">
    <property type="protein sequence ID" value="PXY31108.1"/>
    <property type="molecule type" value="Genomic_DNA"/>
</dbReference>
<protein>
    <submittedName>
        <fullName evidence="3">Uncharacterized protein</fullName>
    </submittedName>
</protein>
<dbReference type="OrthoDB" id="3214913at2"/>
<evidence type="ECO:0000313" key="4">
    <source>
        <dbReference type="Proteomes" id="UP000249915"/>
    </source>
</evidence>
<dbReference type="RefSeq" id="WP_112279136.1">
    <property type="nucleotide sequence ID" value="NZ_MASW01000001.1"/>
</dbReference>
<evidence type="ECO:0000256" key="2">
    <source>
        <dbReference type="SAM" id="Phobius"/>
    </source>
</evidence>
<feature type="transmembrane region" description="Helical" evidence="2">
    <location>
        <begin position="148"/>
        <end position="168"/>
    </location>
</feature>
<keyword evidence="2" id="KW-0812">Transmembrane</keyword>
<feature type="region of interest" description="Disordered" evidence="1">
    <location>
        <begin position="296"/>
        <end position="344"/>
    </location>
</feature>
<name>A0A2V4B765_9PSEU</name>
<evidence type="ECO:0000256" key="1">
    <source>
        <dbReference type="SAM" id="MobiDB-lite"/>
    </source>
</evidence>
<dbReference type="AlphaFoldDB" id="A0A2V4B765"/>
<feature type="transmembrane region" description="Helical" evidence="2">
    <location>
        <begin position="174"/>
        <end position="195"/>
    </location>
</feature>
<organism evidence="3 4">
    <name type="scientific">Prauserella muralis</name>
    <dbReference type="NCBI Taxonomy" id="588067"/>
    <lineage>
        <taxon>Bacteria</taxon>
        <taxon>Bacillati</taxon>
        <taxon>Actinomycetota</taxon>
        <taxon>Actinomycetes</taxon>
        <taxon>Pseudonocardiales</taxon>
        <taxon>Pseudonocardiaceae</taxon>
        <taxon>Prauserella</taxon>
    </lineage>
</organism>
<accession>A0A2V4B765</accession>
<comment type="caution">
    <text evidence="3">The sequence shown here is derived from an EMBL/GenBank/DDBJ whole genome shotgun (WGS) entry which is preliminary data.</text>
</comment>
<reference evidence="3 4" key="1">
    <citation type="submission" date="2016-07" db="EMBL/GenBank/DDBJ databases">
        <title>Draft genome sequence of Prauserella muralis DSM 45305, isolated from a mould-covered wall in an indoor environment.</title>
        <authorList>
            <person name="Ruckert C."/>
            <person name="Albersmeier A."/>
            <person name="Jiang C.-L."/>
            <person name="Jiang Y."/>
            <person name="Kalinowski J."/>
            <person name="Schneider O."/>
            <person name="Winkler A."/>
            <person name="Zotchev S.B."/>
        </authorList>
    </citation>
    <scope>NUCLEOTIDE SEQUENCE [LARGE SCALE GENOMIC DNA]</scope>
    <source>
        <strain evidence="3 4">DSM 45305</strain>
    </source>
</reference>
<keyword evidence="2" id="KW-0472">Membrane</keyword>
<evidence type="ECO:0000313" key="3">
    <source>
        <dbReference type="EMBL" id="PXY31108.1"/>
    </source>
</evidence>
<sequence>MSTWREERRKDRAAEAEVKRADALAAAEAEAIRAAAMTEAQRAATEQQHALARQARADRAAARQARRERRTAALAGLRAWAGAHVVDLLIYPLALVSAVMAVPAMAAYGHALYGMAIGLVLPLLSELGMWAFALAVQVTRHRTPQRPVWALQVGVWLFAGVNFTLNLLHGLESGLSAGVAMGLVSVAGVVAHQLITAGPRKTRTERDTARIEKVAARKVARVRKAAVRQAVAEIGPDGAARLVYAPGRYVLTRPRRLAVRRRLEAAIVPGLPVPSAVDADLDGLDRELADLLGSHGAGVESRPADPGDDPTTDAGGSGSVATLDHGPGQQESTPNSARIEPRPGRSIEQLRVELAAAVEAGRVDPTSAESIRKTLRCAAKTARQLRDDYRRNHHQ</sequence>
<gene>
    <name evidence="3" type="ORF">BAY60_01445</name>
</gene>
<keyword evidence="2" id="KW-1133">Transmembrane helix</keyword>
<proteinExistence type="predicted"/>